<dbReference type="AlphaFoldDB" id="A0A9W8Q2P3"/>
<reference evidence="1" key="1">
    <citation type="journal article" date="2023" name="Access Microbiol">
        <title>De-novo genome assembly for Akanthomyces muscarius, a biocontrol agent of insect agricultural pests.</title>
        <authorList>
            <person name="Erdos Z."/>
            <person name="Studholme D.J."/>
            <person name="Raymond B."/>
            <person name="Sharma M."/>
        </authorList>
    </citation>
    <scope>NUCLEOTIDE SEQUENCE</scope>
    <source>
        <strain evidence="1">Ve6</strain>
    </source>
</reference>
<dbReference type="EMBL" id="JAJHUN010000011">
    <property type="protein sequence ID" value="KAJ4144219.1"/>
    <property type="molecule type" value="Genomic_DNA"/>
</dbReference>
<sequence length="90" mass="10397">MDLVLQDSLGHSTPCHCIRVPPLGKHSKPRTNRFGSPVLRTPCQYTSDGRNVQFSVRGGNRNVIIRLCDWKCHCSLSTSNWRWFNKTRRD</sequence>
<gene>
    <name evidence="1" type="ORF">LMH87_003109</name>
</gene>
<evidence type="ECO:0000313" key="1">
    <source>
        <dbReference type="EMBL" id="KAJ4144219.1"/>
    </source>
</evidence>
<name>A0A9W8Q2P3_AKAMU</name>
<protein>
    <submittedName>
        <fullName evidence="1">Uncharacterized protein</fullName>
    </submittedName>
</protein>
<comment type="caution">
    <text evidence="1">The sequence shown here is derived from an EMBL/GenBank/DDBJ whole genome shotgun (WGS) entry which is preliminary data.</text>
</comment>
<keyword evidence="2" id="KW-1185">Reference proteome</keyword>
<dbReference type="KEGG" id="amus:LMH87_003109"/>
<dbReference type="Proteomes" id="UP001144673">
    <property type="component" value="Chromosome 2"/>
</dbReference>
<proteinExistence type="predicted"/>
<organism evidence="1 2">
    <name type="scientific">Akanthomyces muscarius</name>
    <name type="common">Entomopathogenic fungus</name>
    <name type="synonym">Lecanicillium muscarium</name>
    <dbReference type="NCBI Taxonomy" id="2231603"/>
    <lineage>
        <taxon>Eukaryota</taxon>
        <taxon>Fungi</taxon>
        <taxon>Dikarya</taxon>
        <taxon>Ascomycota</taxon>
        <taxon>Pezizomycotina</taxon>
        <taxon>Sordariomycetes</taxon>
        <taxon>Hypocreomycetidae</taxon>
        <taxon>Hypocreales</taxon>
        <taxon>Cordycipitaceae</taxon>
        <taxon>Akanthomyces</taxon>
    </lineage>
</organism>
<dbReference type="GeneID" id="80890268"/>
<accession>A0A9W8Q2P3</accession>
<dbReference type="RefSeq" id="XP_056047889.1">
    <property type="nucleotide sequence ID" value="XM_056202184.1"/>
</dbReference>
<evidence type="ECO:0000313" key="2">
    <source>
        <dbReference type="Proteomes" id="UP001144673"/>
    </source>
</evidence>